<feature type="region of interest" description="Disordered" evidence="1">
    <location>
        <begin position="72"/>
        <end position="91"/>
    </location>
</feature>
<feature type="compositionally biased region" description="Polar residues" evidence="1">
    <location>
        <begin position="97"/>
        <end position="112"/>
    </location>
</feature>
<evidence type="ECO:0000313" key="3">
    <source>
        <dbReference type="Proteomes" id="UP000605846"/>
    </source>
</evidence>
<comment type="caution">
    <text evidence="2">The sequence shown here is derived from an EMBL/GenBank/DDBJ whole genome shotgun (WGS) entry which is preliminary data.</text>
</comment>
<keyword evidence="3" id="KW-1185">Reference proteome</keyword>
<evidence type="ECO:0000256" key="1">
    <source>
        <dbReference type="SAM" id="MobiDB-lite"/>
    </source>
</evidence>
<sequence length="342" mass="38761">MNRKNNNRQHARFPDEDPNDPAWVFRAPPPTQAEKLREQLRKVQTDRDFYKKAFAHQQKQVEALTARVKELESRPSQCPHKPRLTTHSIFTESIVPISTQPSQSRPAPTQVATVKPAPRPISTVSSWPKTIVKPKPTPPAQTRPTSLKENDAPVPLPSEHSPSSPAPSQRTSTPPEVKSATKPALLARQFFQAPENTLSHFQYVYIPCKKRLPRPQIRQYLRTIGIHSARVLDLAFPARHVIGLLIHDRYLPELTSRLQEAKISSLPNFDPTDPTHLRDPAYSSLPPKDRQKIAILCQRNRCLRAIATLQDNVKRVVAKLFVSLGWLTTTDMIHILNPDKCP</sequence>
<gene>
    <name evidence="2" type="ORF">EC973_002253</name>
</gene>
<name>A0A8H7BTS7_9FUNG</name>
<protein>
    <submittedName>
        <fullName evidence="2">Uncharacterized protein</fullName>
    </submittedName>
</protein>
<proteinExistence type="predicted"/>
<organism evidence="2 3">
    <name type="scientific">Apophysomyces ossiformis</name>
    <dbReference type="NCBI Taxonomy" id="679940"/>
    <lineage>
        <taxon>Eukaryota</taxon>
        <taxon>Fungi</taxon>
        <taxon>Fungi incertae sedis</taxon>
        <taxon>Mucoromycota</taxon>
        <taxon>Mucoromycotina</taxon>
        <taxon>Mucoromycetes</taxon>
        <taxon>Mucorales</taxon>
        <taxon>Mucorineae</taxon>
        <taxon>Mucoraceae</taxon>
        <taxon>Apophysomyces</taxon>
    </lineage>
</organism>
<feature type="compositionally biased region" description="Low complexity" evidence="1">
    <location>
        <begin position="157"/>
        <end position="168"/>
    </location>
</feature>
<reference evidence="2" key="1">
    <citation type="submission" date="2020-01" db="EMBL/GenBank/DDBJ databases">
        <title>Genome Sequencing of Three Apophysomyces-Like Fungal Strains Confirms a Novel Fungal Genus in the Mucoromycota with divergent Burkholderia-like Endosymbiotic Bacteria.</title>
        <authorList>
            <person name="Stajich J.E."/>
            <person name="Macias A.M."/>
            <person name="Carter-House D."/>
            <person name="Lovett B."/>
            <person name="Kasson L.R."/>
            <person name="Berry K."/>
            <person name="Grigoriev I."/>
            <person name="Chang Y."/>
            <person name="Spatafora J."/>
            <person name="Kasson M.T."/>
        </authorList>
    </citation>
    <scope>NUCLEOTIDE SEQUENCE</scope>
    <source>
        <strain evidence="2">NRRL A-21654</strain>
    </source>
</reference>
<feature type="region of interest" description="Disordered" evidence="1">
    <location>
        <begin position="97"/>
        <end position="180"/>
    </location>
</feature>
<dbReference type="AlphaFoldDB" id="A0A8H7BTS7"/>
<dbReference type="Proteomes" id="UP000605846">
    <property type="component" value="Unassembled WGS sequence"/>
</dbReference>
<dbReference type="EMBL" id="JABAYA010000016">
    <property type="protein sequence ID" value="KAF7730446.1"/>
    <property type="molecule type" value="Genomic_DNA"/>
</dbReference>
<accession>A0A8H7BTS7</accession>
<feature type="region of interest" description="Disordered" evidence="1">
    <location>
        <begin position="1"/>
        <end position="29"/>
    </location>
</feature>
<feature type="compositionally biased region" description="Basic residues" evidence="1">
    <location>
        <begin position="1"/>
        <end position="11"/>
    </location>
</feature>
<evidence type="ECO:0000313" key="2">
    <source>
        <dbReference type="EMBL" id="KAF7730446.1"/>
    </source>
</evidence>
<dbReference type="OrthoDB" id="2206543at2759"/>